<accession>A0A0D0CIG7</accession>
<reference evidence="2 3" key="1">
    <citation type="submission" date="2014-04" db="EMBL/GenBank/DDBJ databases">
        <authorList>
            <consortium name="DOE Joint Genome Institute"/>
            <person name="Kuo A."/>
            <person name="Kohler A."/>
            <person name="Jargeat P."/>
            <person name="Nagy L.G."/>
            <person name="Floudas D."/>
            <person name="Copeland A."/>
            <person name="Barry K.W."/>
            <person name="Cichocki N."/>
            <person name="Veneault-Fourrey C."/>
            <person name="LaButti K."/>
            <person name="Lindquist E.A."/>
            <person name="Lipzen A."/>
            <person name="Lundell T."/>
            <person name="Morin E."/>
            <person name="Murat C."/>
            <person name="Sun H."/>
            <person name="Tunlid A."/>
            <person name="Henrissat B."/>
            <person name="Grigoriev I.V."/>
            <person name="Hibbett D.S."/>
            <person name="Martin F."/>
            <person name="Nordberg H.P."/>
            <person name="Cantor M.N."/>
            <person name="Hua S.X."/>
        </authorList>
    </citation>
    <scope>NUCLEOTIDE SEQUENCE [LARGE SCALE GENOMIC DNA]</scope>
    <source>
        <strain evidence="2 3">Ve08.2h10</strain>
    </source>
</reference>
<dbReference type="AlphaFoldDB" id="A0A0D0CIG7"/>
<evidence type="ECO:0000313" key="2">
    <source>
        <dbReference type="EMBL" id="KIK82462.1"/>
    </source>
</evidence>
<feature type="compositionally biased region" description="Acidic residues" evidence="1">
    <location>
        <begin position="190"/>
        <end position="199"/>
    </location>
</feature>
<gene>
    <name evidence="2" type="ORF">PAXRUDRAFT_153743</name>
</gene>
<dbReference type="EMBL" id="KN825625">
    <property type="protein sequence ID" value="KIK82462.1"/>
    <property type="molecule type" value="Genomic_DNA"/>
</dbReference>
<evidence type="ECO:0000313" key="3">
    <source>
        <dbReference type="Proteomes" id="UP000054538"/>
    </source>
</evidence>
<sequence>MSADLFNMITEKPEVSAARNEYEMAISDLRAQVMMALDKGMFEEQEMWCLKWQKRLTCLTMALRADGLRGLGLGMLPKDGPSFTTAHDTWKRWEAGGREAGKHEEEQSREEERARVAGLSEVGGGAEVDELAEQFQKASELEEDASAMVVLPVATPTRKGKEQGPWISIAVPPHKHPHSEAFDKGGKQGEEEEEEEDDLAGNKVTEVTAHDELRGNARRIVGDTIRRKGDRCTTCEEKKRAVCWEEDGRVCRQCQLKRVTCLMSINAKRDREVSETSGGKCFIVVLCRAAR</sequence>
<feature type="compositionally biased region" description="Basic and acidic residues" evidence="1">
    <location>
        <begin position="178"/>
        <end position="189"/>
    </location>
</feature>
<keyword evidence="3" id="KW-1185">Reference proteome</keyword>
<name>A0A0D0CIG7_9AGAM</name>
<reference evidence="3" key="2">
    <citation type="submission" date="2015-01" db="EMBL/GenBank/DDBJ databases">
        <title>Evolutionary Origins and Diversification of the Mycorrhizal Mutualists.</title>
        <authorList>
            <consortium name="DOE Joint Genome Institute"/>
            <consortium name="Mycorrhizal Genomics Consortium"/>
            <person name="Kohler A."/>
            <person name="Kuo A."/>
            <person name="Nagy L.G."/>
            <person name="Floudas D."/>
            <person name="Copeland A."/>
            <person name="Barry K.W."/>
            <person name="Cichocki N."/>
            <person name="Veneault-Fourrey C."/>
            <person name="LaButti K."/>
            <person name="Lindquist E.A."/>
            <person name="Lipzen A."/>
            <person name="Lundell T."/>
            <person name="Morin E."/>
            <person name="Murat C."/>
            <person name="Riley R."/>
            <person name="Ohm R."/>
            <person name="Sun H."/>
            <person name="Tunlid A."/>
            <person name="Henrissat B."/>
            <person name="Grigoriev I.V."/>
            <person name="Hibbett D.S."/>
            <person name="Martin F."/>
        </authorList>
    </citation>
    <scope>NUCLEOTIDE SEQUENCE [LARGE SCALE GENOMIC DNA]</scope>
    <source>
        <strain evidence="3">Ve08.2h10</strain>
    </source>
</reference>
<protein>
    <submittedName>
        <fullName evidence="2">Uncharacterized protein</fullName>
    </submittedName>
</protein>
<organism evidence="2 3">
    <name type="scientific">Paxillus rubicundulus Ve08.2h10</name>
    <dbReference type="NCBI Taxonomy" id="930991"/>
    <lineage>
        <taxon>Eukaryota</taxon>
        <taxon>Fungi</taxon>
        <taxon>Dikarya</taxon>
        <taxon>Basidiomycota</taxon>
        <taxon>Agaricomycotina</taxon>
        <taxon>Agaricomycetes</taxon>
        <taxon>Agaricomycetidae</taxon>
        <taxon>Boletales</taxon>
        <taxon>Paxilineae</taxon>
        <taxon>Paxillaceae</taxon>
        <taxon>Paxillus</taxon>
    </lineage>
</organism>
<proteinExistence type="predicted"/>
<evidence type="ECO:0000256" key="1">
    <source>
        <dbReference type="SAM" id="MobiDB-lite"/>
    </source>
</evidence>
<dbReference type="InParanoid" id="A0A0D0CIG7"/>
<dbReference type="OrthoDB" id="2692918at2759"/>
<dbReference type="Proteomes" id="UP000054538">
    <property type="component" value="Unassembled WGS sequence"/>
</dbReference>
<feature type="region of interest" description="Disordered" evidence="1">
    <location>
        <begin position="170"/>
        <end position="200"/>
    </location>
</feature>
<dbReference type="HOGENOM" id="CLU_956770_0_0_1"/>